<accession>A0ABU3H063</accession>
<dbReference type="Gene3D" id="1.10.10.10">
    <property type="entry name" value="Winged helix-like DNA-binding domain superfamily/Winged helix DNA-binding domain"/>
    <property type="match status" value="1"/>
</dbReference>
<dbReference type="Proteomes" id="UP001258315">
    <property type="component" value="Unassembled WGS sequence"/>
</dbReference>
<dbReference type="SUPFAM" id="SSF46785">
    <property type="entry name" value="Winged helix' DNA-binding domain"/>
    <property type="match status" value="1"/>
</dbReference>
<dbReference type="PROSITE" id="PS50995">
    <property type="entry name" value="HTH_MARR_2"/>
    <property type="match status" value="1"/>
</dbReference>
<evidence type="ECO:0000313" key="5">
    <source>
        <dbReference type="EMBL" id="MDT3405402.1"/>
    </source>
</evidence>
<dbReference type="SMART" id="SM00347">
    <property type="entry name" value="HTH_MARR"/>
    <property type="match status" value="1"/>
</dbReference>
<dbReference type="InterPro" id="IPR036390">
    <property type="entry name" value="WH_DNA-bd_sf"/>
</dbReference>
<name>A0ABU3H063_9SPHI</name>
<evidence type="ECO:0000256" key="1">
    <source>
        <dbReference type="ARBA" id="ARBA00023015"/>
    </source>
</evidence>
<reference evidence="6" key="1">
    <citation type="submission" date="2023-07" db="EMBL/GenBank/DDBJ databases">
        <title>Functional and genomic diversity of the sorghum phyllosphere microbiome.</title>
        <authorList>
            <person name="Shade A."/>
        </authorList>
    </citation>
    <scope>NUCLEOTIDE SEQUENCE [LARGE SCALE GENOMIC DNA]</scope>
    <source>
        <strain evidence="6">SORGH_AS_0422</strain>
    </source>
</reference>
<protein>
    <submittedName>
        <fullName evidence="5">DNA-binding MarR family transcriptional regulator</fullName>
    </submittedName>
</protein>
<keyword evidence="6" id="KW-1185">Reference proteome</keyword>
<evidence type="ECO:0000256" key="3">
    <source>
        <dbReference type="ARBA" id="ARBA00023163"/>
    </source>
</evidence>
<dbReference type="GO" id="GO:0003677">
    <property type="term" value="F:DNA binding"/>
    <property type="evidence" value="ECO:0007669"/>
    <property type="project" value="UniProtKB-KW"/>
</dbReference>
<comment type="caution">
    <text evidence="5">The sequence shown here is derived from an EMBL/GenBank/DDBJ whole genome shotgun (WGS) entry which is preliminary data.</text>
</comment>
<dbReference type="InterPro" id="IPR036388">
    <property type="entry name" value="WH-like_DNA-bd_sf"/>
</dbReference>
<gene>
    <name evidence="5" type="ORF">QE417_004474</name>
</gene>
<dbReference type="InterPro" id="IPR023187">
    <property type="entry name" value="Tscrpt_reg_MarR-type_CS"/>
</dbReference>
<dbReference type="PANTHER" id="PTHR42756:SF1">
    <property type="entry name" value="TRANSCRIPTIONAL REPRESSOR OF EMRAB OPERON"/>
    <property type="match status" value="1"/>
</dbReference>
<keyword evidence="2 5" id="KW-0238">DNA-binding</keyword>
<dbReference type="PANTHER" id="PTHR42756">
    <property type="entry name" value="TRANSCRIPTIONAL REGULATOR, MARR"/>
    <property type="match status" value="1"/>
</dbReference>
<evidence type="ECO:0000313" key="6">
    <source>
        <dbReference type="Proteomes" id="UP001258315"/>
    </source>
</evidence>
<evidence type="ECO:0000259" key="4">
    <source>
        <dbReference type="PROSITE" id="PS50995"/>
    </source>
</evidence>
<keyword evidence="1" id="KW-0805">Transcription regulation</keyword>
<dbReference type="EMBL" id="JAVLVU010000001">
    <property type="protein sequence ID" value="MDT3405402.1"/>
    <property type="molecule type" value="Genomic_DNA"/>
</dbReference>
<organism evidence="5 6">
    <name type="scientific">Mucilaginibacter terrae</name>
    <dbReference type="NCBI Taxonomy" id="1955052"/>
    <lineage>
        <taxon>Bacteria</taxon>
        <taxon>Pseudomonadati</taxon>
        <taxon>Bacteroidota</taxon>
        <taxon>Sphingobacteriia</taxon>
        <taxon>Sphingobacteriales</taxon>
        <taxon>Sphingobacteriaceae</taxon>
        <taxon>Mucilaginibacter</taxon>
    </lineage>
</organism>
<dbReference type="PROSITE" id="PS01117">
    <property type="entry name" value="HTH_MARR_1"/>
    <property type="match status" value="1"/>
</dbReference>
<dbReference type="Pfam" id="PF12802">
    <property type="entry name" value="MarR_2"/>
    <property type="match status" value="1"/>
</dbReference>
<dbReference type="RefSeq" id="WP_311953912.1">
    <property type="nucleotide sequence ID" value="NZ_JAVLVU010000001.1"/>
</dbReference>
<keyword evidence="3" id="KW-0804">Transcription</keyword>
<feature type="domain" description="HTH marR-type" evidence="4">
    <location>
        <begin position="4"/>
        <end position="136"/>
    </location>
</feature>
<proteinExistence type="predicted"/>
<dbReference type="InterPro" id="IPR000835">
    <property type="entry name" value="HTH_MarR-typ"/>
</dbReference>
<evidence type="ECO:0000256" key="2">
    <source>
        <dbReference type="ARBA" id="ARBA00023125"/>
    </source>
</evidence>
<sequence length="142" mass="16022">MEFAGDIVLQLMVTYRSLNGQMTELLEASDIAQHYQLLVVLCRIGGAATQTELIRYLKMNESTVRASILVLEQKGYVTKVKSNRDQRSHIIQVTTLAKNLLGNIESILGNVDSVAFRGLDQAQLFQFWYALIKINQNLSNFV</sequence>